<comment type="subcellular location">
    <subcellularLocation>
        <location evidence="1">Cell membrane</location>
        <topology evidence="1">Multi-pass membrane protein</topology>
    </subcellularLocation>
</comment>
<keyword evidence="6" id="KW-0675">Receptor</keyword>
<dbReference type="PANTHER" id="PTHR42643:SF30">
    <property type="entry name" value="IONOTROPIC RECEPTOR 40A-RELATED"/>
    <property type="match status" value="1"/>
</dbReference>
<dbReference type="OrthoDB" id="6614738at2759"/>
<evidence type="ECO:0000256" key="3">
    <source>
        <dbReference type="ARBA" id="ARBA00022692"/>
    </source>
</evidence>
<keyword evidence="5 8" id="KW-0472">Membrane</keyword>
<evidence type="ECO:0000256" key="2">
    <source>
        <dbReference type="ARBA" id="ARBA00022475"/>
    </source>
</evidence>
<feature type="transmembrane region" description="Helical" evidence="8">
    <location>
        <begin position="230"/>
        <end position="248"/>
    </location>
</feature>
<dbReference type="InterPro" id="IPR052192">
    <property type="entry name" value="Insect_Ionotropic_Sensory_Rcpt"/>
</dbReference>
<evidence type="ECO:0000313" key="9">
    <source>
        <dbReference type="EMBL" id="KAG5669317.1"/>
    </source>
</evidence>
<keyword evidence="4 8" id="KW-1133">Transmembrane helix</keyword>
<dbReference type="Gene3D" id="1.20.1280.50">
    <property type="match status" value="1"/>
</dbReference>
<feature type="transmembrane region" description="Helical" evidence="8">
    <location>
        <begin position="619"/>
        <end position="637"/>
    </location>
</feature>
<comment type="caution">
    <text evidence="9">The sequence shown here is derived from an EMBL/GenBank/DDBJ whole genome shotgun (WGS) entry which is preliminary data.</text>
</comment>
<evidence type="ECO:0000256" key="4">
    <source>
        <dbReference type="ARBA" id="ARBA00022989"/>
    </source>
</evidence>
<keyword evidence="2" id="KW-1003">Cell membrane</keyword>
<dbReference type="EMBL" id="JADBJN010000004">
    <property type="protein sequence ID" value="KAG5669317.1"/>
    <property type="molecule type" value="Genomic_DNA"/>
</dbReference>
<reference evidence="9" key="1">
    <citation type="submission" date="2021-03" db="EMBL/GenBank/DDBJ databases">
        <title>Chromosome level genome of the anhydrobiotic midge Polypedilum vanderplanki.</title>
        <authorList>
            <person name="Yoshida Y."/>
            <person name="Kikawada T."/>
            <person name="Gusev O."/>
        </authorList>
    </citation>
    <scope>NUCLEOTIDE SEQUENCE</scope>
    <source>
        <strain evidence="9">NIAS01</strain>
        <tissue evidence="9">Whole body or cell culture</tissue>
    </source>
</reference>
<protein>
    <submittedName>
        <fullName evidence="9">Uncharacterized protein</fullName>
    </submittedName>
</protein>
<evidence type="ECO:0000256" key="7">
    <source>
        <dbReference type="ARBA" id="ARBA00023180"/>
    </source>
</evidence>
<keyword evidence="7" id="KW-0325">Glycoprotein</keyword>
<organism evidence="9 10">
    <name type="scientific">Polypedilum vanderplanki</name>
    <name type="common">Sleeping chironomid midge</name>
    <dbReference type="NCBI Taxonomy" id="319348"/>
    <lineage>
        <taxon>Eukaryota</taxon>
        <taxon>Metazoa</taxon>
        <taxon>Ecdysozoa</taxon>
        <taxon>Arthropoda</taxon>
        <taxon>Hexapoda</taxon>
        <taxon>Insecta</taxon>
        <taxon>Pterygota</taxon>
        <taxon>Neoptera</taxon>
        <taxon>Endopterygota</taxon>
        <taxon>Diptera</taxon>
        <taxon>Nematocera</taxon>
        <taxon>Chironomoidea</taxon>
        <taxon>Chironomidae</taxon>
        <taxon>Chironominae</taxon>
        <taxon>Polypedilum</taxon>
        <taxon>Polypedilum</taxon>
    </lineage>
</organism>
<dbReference type="GO" id="GO:0005886">
    <property type="term" value="C:plasma membrane"/>
    <property type="evidence" value="ECO:0007669"/>
    <property type="project" value="UniProtKB-SubCell"/>
</dbReference>
<evidence type="ECO:0000256" key="1">
    <source>
        <dbReference type="ARBA" id="ARBA00004651"/>
    </source>
</evidence>
<dbReference type="AlphaFoldDB" id="A0A9J6BHM5"/>
<accession>A0A9J6BHM5</accession>
<dbReference type="PANTHER" id="PTHR42643">
    <property type="entry name" value="IONOTROPIC RECEPTOR 20A-RELATED"/>
    <property type="match status" value="1"/>
</dbReference>
<evidence type="ECO:0000256" key="8">
    <source>
        <dbReference type="SAM" id="Phobius"/>
    </source>
</evidence>
<sequence>MNCETKINKKVPKIHKFSTLNFTDNQKYKRQKRASLNIHESFRSEKNSINLKATALSLVIDEIFKDSLRKFEFIIYGKQPVHNRDVLNEVLKNNGRKLIGVPIKLITNYKMIMKLNNSAVIFISSNKEFNKFNSKIKFASKFFYPYKFLVYCENLDLELIVGLESTEFPYQRLERPNNLYYQYLMIGNRLINFRYFTPYFCHKRNYIDIDYFDQIKLKWINDLKYIEDDNFFGCLISFAIFFGHLFHFKDVLDNRKLNKITEEEIIEELNSKTDTAYDGLIYHVIEELAKIKNFTPVYQIISGSISKNSKIHHSNLNIFCIPNAIQSDIGTAIPFTNLETFYVITPSEFYNNYEKLFFPFDKLTWIFLSFTFITAFVIIFIINRMPKWIQDIVYGKGITSPSFNVLGTFFGIGQTRLPTENFARTILLLFIWFCLIFRTCYQSMMFEFTTSDMRKPLPEDIDDLHDQNYKIIAKIPPQNYMDGDFYRRFPNRVYGIFNDKNYTILHKSDEEILDLFCSQLHNATAKLALRINKEDIIVNEFLCQDSGIILKKEKTVKMLSLGFYRQSILSNALADLMLNLSQTGIPHYLNERGFHQFYDLFQPPEEENLRIFSLDDLEYGFVLYLGACALAIIVFIFELISVWIKKILEFYFGLFAFVRILDVKLIEVEKKKRKLNKEHKQKFYNFSIEILVKIISYLLENRRNKLSLVSKSFYEAVNIVDENKIWSYRCGTKVYSRISENLVNYEKFIKTDKKKFPAILVTSIDENLINFFKEHGMKVKKVKFHNNHDALIEFLSYIEILKLVPNCEALCITNKHSSLFKDVERLKNLNIFIVNSFFVRFGFSLNEQLQTSTFQNDQLKELFLSENFITNGKFIEKFMNGFKNLEKLSINIDIDDDTTFEQLAIFLSSLNKLEYLDIHIKSKEDQTFSTDQLLFILKKKKLLKD</sequence>
<dbReference type="InterPro" id="IPR032675">
    <property type="entry name" value="LRR_dom_sf"/>
</dbReference>
<dbReference type="Gene3D" id="3.80.10.10">
    <property type="entry name" value="Ribonuclease Inhibitor"/>
    <property type="match status" value="1"/>
</dbReference>
<evidence type="ECO:0000313" key="10">
    <source>
        <dbReference type="Proteomes" id="UP001107558"/>
    </source>
</evidence>
<gene>
    <name evidence="9" type="ORF">PVAND_017205</name>
</gene>
<feature type="transmembrane region" description="Helical" evidence="8">
    <location>
        <begin position="363"/>
        <end position="382"/>
    </location>
</feature>
<keyword evidence="10" id="KW-1185">Reference proteome</keyword>
<dbReference type="Proteomes" id="UP001107558">
    <property type="component" value="Chromosome 4"/>
</dbReference>
<feature type="transmembrane region" description="Helical" evidence="8">
    <location>
        <begin position="422"/>
        <end position="441"/>
    </location>
</feature>
<name>A0A9J6BHM5_POLVA</name>
<evidence type="ECO:0000256" key="6">
    <source>
        <dbReference type="ARBA" id="ARBA00023170"/>
    </source>
</evidence>
<keyword evidence="3 8" id="KW-0812">Transmembrane</keyword>
<dbReference type="Gene3D" id="1.10.287.70">
    <property type="match status" value="1"/>
</dbReference>
<dbReference type="SUPFAM" id="SSF52047">
    <property type="entry name" value="RNI-like"/>
    <property type="match status" value="1"/>
</dbReference>
<evidence type="ECO:0000256" key="5">
    <source>
        <dbReference type="ARBA" id="ARBA00023136"/>
    </source>
</evidence>
<proteinExistence type="predicted"/>